<feature type="chain" id="PRO_5026942476" evidence="11">
    <location>
        <begin position="20"/>
        <end position="643"/>
    </location>
</feature>
<accession>A0A6L2P3W8</accession>
<reference evidence="14" key="1">
    <citation type="journal article" date="2019" name="Sci. Rep.">
        <title>Draft genome of Tanacetum cinerariifolium, the natural source of mosquito coil.</title>
        <authorList>
            <person name="Yamashiro T."/>
            <person name="Shiraishi A."/>
            <person name="Satake H."/>
            <person name="Nakayama K."/>
        </authorList>
    </citation>
    <scope>NUCLEOTIDE SEQUENCE</scope>
</reference>
<keyword evidence="4" id="KW-0378">Hydrolase</keyword>
<keyword evidence="8" id="KW-0239">DNA-directed DNA polymerase</keyword>
<evidence type="ECO:0000256" key="7">
    <source>
        <dbReference type="ARBA" id="ARBA00022918"/>
    </source>
</evidence>
<protein>
    <submittedName>
        <fullName evidence="14">Retrovirus-related Pol polyprotein from transposon TNT 1-94</fullName>
    </submittedName>
</protein>
<proteinExistence type="predicted"/>
<name>A0A6L2P3W8_TANCI</name>
<feature type="domain" description="Retroviral polymerase SH3-like" evidence="13">
    <location>
        <begin position="604"/>
        <end position="641"/>
    </location>
</feature>
<dbReference type="InterPro" id="IPR013103">
    <property type="entry name" value="RVT_2"/>
</dbReference>
<evidence type="ECO:0000259" key="12">
    <source>
        <dbReference type="Pfam" id="PF07727"/>
    </source>
</evidence>
<dbReference type="GO" id="GO:0004519">
    <property type="term" value="F:endonuclease activity"/>
    <property type="evidence" value="ECO:0007669"/>
    <property type="project" value="UniProtKB-KW"/>
</dbReference>
<evidence type="ECO:0000256" key="10">
    <source>
        <dbReference type="ARBA" id="ARBA00023268"/>
    </source>
</evidence>
<keyword evidence="2" id="KW-0479">Metal-binding</keyword>
<comment type="caution">
    <text evidence="14">The sequence shown here is derived from an EMBL/GenBank/DDBJ whole genome shotgun (WGS) entry which is preliminary data.</text>
</comment>
<dbReference type="GO" id="GO:0046872">
    <property type="term" value="F:metal ion binding"/>
    <property type="evidence" value="ECO:0007669"/>
    <property type="project" value="UniProtKB-KW"/>
</dbReference>
<keyword evidence="8" id="KW-0808">Transferase</keyword>
<dbReference type="GO" id="GO:0003964">
    <property type="term" value="F:RNA-directed DNA polymerase activity"/>
    <property type="evidence" value="ECO:0007669"/>
    <property type="project" value="UniProtKB-KW"/>
</dbReference>
<evidence type="ECO:0000256" key="9">
    <source>
        <dbReference type="ARBA" id="ARBA00023172"/>
    </source>
</evidence>
<keyword evidence="11" id="KW-0732">Signal</keyword>
<dbReference type="Pfam" id="PF07727">
    <property type="entry name" value="RVT_2"/>
    <property type="match status" value="1"/>
</dbReference>
<evidence type="ECO:0000256" key="1">
    <source>
        <dbReference type="ARBA" id="ARBA00022722"/>
    </source>
</evidence>
<dbReference type="EMBL" id="BKCJ010010756">
    <property type="protein sequence ID" value="GEU93006.1"/>
    <property type="molecule type" value="Genomic_DNA"/>
</dbReference>
<keyword evidence="9" id="KW-0233">DNA recombination</keyword>
<evidence type="ECO:0000313" key="14">
    <source>
        <dbReference type="EMBL" id="GEU93006.1"/>
    </source>
</evidence>
<keyword evidence="10" id="KW-0511">Multifunctional enzyme</keyword>
<organism evidence="14">
    <name type="scientific">Tanacetum cinerariifolium</name>
    <name type="common">Dalmatian daisy</name>
    <name type="synonym">Chrysanthemum cinerariifolium</name>
    <dbReference type="NCBI Taxonomy" id="118510"/>
    <lineage>
        <taxon>Eukaryota</taxon>
        <taxon>Viridiplantae</taxon>
        <taxon>Streptophyta</taxon>
        <taxon>Embryophyta</taxon>
        <taxon>Tracheophyta</taxon>
        <taxon>Spermatophyta</taxon>
        <taxon>Magnoliopsida</taxon>
        <taxon>eudicotyledons</taxon>
        <taxon>Gunneridae</taxon>
        <taxon>Pentapetalae</taxon>
        <taxon>asterids</taxon>
        <taxon>campanulids</taxon>
        <taxon>Asterales</taxon>
        <taxon>Asteraceae</taxon>
        <taxon>Asteroideae</taxon>
        <taxon>Anthemideae</taxon>
        <taxon>Anthemidinae</taxon>
        <taxon>Tanacetum</taxon>
    </lineage>
</organism>
<evidence type="ECO:0000256" key="2">
    <source>
        <dbReference type="ARBA" id="ARBA00022723"/>
    </source>
</evidence>
<dbReference type="InterPro" id="IPR057670">
    <property type="entry name" value="SH3_retrovirus"/>
</dbReference>
<dbReference type="GO" id="GO:0006310">
    <property type="term" value="P:DNA recombination"/>
    <property type="evidence" value="ECO:0007669"/>
    <property type="project" value="UniProtKB-KW"/>
</dbReference>
<evidence type="ECO:0000256" key="5">
    <source>
        <dbReference type="ARBA" id="ARBA00022842"/>
    </source>
</evidence>
<evidence type="ECO:0000256" key="8">
    <source>
        <dbReference type="ARBA" id="ARBA00022932"/>
    </source>
</evidence>
<evidence type="ECO:0000259" key="13">
    <source>
        <dbReference type="Pfam" id="PF25597"/>
    </source>
</evidence>
<dbReference type="AlphaFoldDB" id="A0A6L2P3W8"/>
<evidence type="ECO:0000256" key="3">
    <source>
        <dbReference type="ARBA" id="ARBA00022759"/>
    </source>
</evidence>
<evidence type="ECO:0000256" key="6">
    <source>
        <dbReference type="ARBA" id="ARBA00022908"/>
    </source>
</evidence>
<dbReference type="GO" id="GO:0016787">
    <property type="term" value="F:hydrolase activity"/>
    <property type="evidence" value="ECO:0007669"/>
    <property type="project" value="UniProtKB-KW"/>
</dbReference>
<dbReference type="InterPro" id="IPR039537">
    <property type="entry name" value="Retrotran_Ty1/copia-like"/>
</dbReference>
<feature type="domain" description="Reverse transcriptase Ty1/copia-type" evidence="12">
    <location>
        <begin position="220"/>
        <end position="359"/>
    </location>
</feature>
<feature type="signal peptide" evidence="11">
    <location>
        <begin position="1"/>
        <end position="19"/>
    </location>
</feature>
<dbReference type="PANTHER" id="PTHR42648:SF11">
    <property type="entry name" value="TRANSPOSON TY4-P GAG-POL POLYPROTEIN"/>
    <property type="match status" value="1"/>
</dbReference>
<dbReference type="Pfam" id="PF25597">
    <property type="entry name" value="SH3_retrovirus"/>
    <property type="match status" value="2"/>
</dbReference>
<dbReference type="GO" id="GO:0003887">
    <property type="term" value="F:DNA-directed DNA polymerase activity"/>
    <property type="evidence" value="ECO:0007669"/>
    <property type="project" value="UniProtKB-KW"/>
</dbReference>
<sequence>MLIFSRAPLFLWAEAIATACYIQNCFIIHRRFNKTPYELINGRKLDISFLYVFGALCYSKNDREDIGKLGEKGDIGFFIGYSADLFAYIVYNQRTKKIMETINVTFNELLAMAFKQSSSKPELQSMTSGQITMYDDYIGGQSSATPRTSPASQAPPVCQTLTDVVRLATQQQHTQQPENQALLQPETVADNVSNSMFDDNSFVNLFVIPSISAAKSSSSQYVLVLTPDNITPLTLKCLFKNKHDEENTVIQNKTCLVMRGYRQEEGIDFEESFAPVARVEAIRVFLAYAAHKSFTVFQMDVKTVFLHGTLKEDVYMCQPEGFINADHPNLVYKLKKALYGLKQAPRAWYMLMILSLVLHTLDVDYARCKDTFKSTSGGAQILGKKVKSAIAISCNPVQHSRKKHIVVRYHSIKEHVEKGTIELYFVKTNYQLGDLFTKALPVDQFNYLVRRLAMRSLSPQELEHLAKSREPIALEVIAQESVVTKVYTRIPKIPKTNSFNSKPKIAKFMISKKTKPSTSQGSNTLVASSSSSSLDLRRNHTLVKAAQAMLIYAKASLFLWAKAVATTCFTQNQSIIRHRHRKIPYELLHDRKPDLSYLYVFGALCYPNNDSGDLGKLQAKADIGILIGYAPKKKSYRIYNRCT</sequence>
<gene>
    <name evidence="14" type="ORF">Tci_064984</name>
</gene>
<keyword evidence="7" id="KW-0695">RNA-directed DNA polymerase</keyword>
<feature type="domain" description="Retroviral polymerase SH3-like" evidence="13">
    <location>
        <begin position="56"/>
        <end position="116"/>
    </location>
</feature>
<keyword evidence="8" id="KW-0548">Nucleotidyltransferase</keyword>
<dbReference type="CDD" id="cd09272">
    <property type="entry name" value="RNase_HI_RT_Ty1"/>
    <property type="match status" value="1"/>
</dbReference>
<keyword evidence="6" id="KW-0229">DNA integration</keyword>
<dbReference type="GO" id="GO:0015074">
    <property type="term" value="P:DNA integration"/>
    <property type="evidence" value="ECO:0007669"/>
    <property type="project" value="UniProtKB-KW"/>
</dbReference>
<keyword evidence="1" id="KW-0540">Nuclease</keyword>
<keyword evidence="5" id="KW-0460">Magnesium</keyword>
<dbReference type="PANTHER" id="PTHR42648">
    <property type="entry name" value="TRANSPOSASE, PUTATIVE-RELATED"/>
    <property type="match status" value="1"/>
</dbReference>
<keyword evidence="3" id="KW-0255">Endonuclease</keyword>
<evidence type="ECO:0000256" key="4">
    <source>
        <dbReference type="ARBA" id="ARBA00022801"/>
    </source>
</evidence>
<evidence type="ECO:0000256" key="11">
    <source>
        <dbReference type="SAM" id="SignalP"/>
    </source>
</evidence>